<dbReference type="InterPro" id="IPR050071">
    <property type="entry name" value="Dehydroquinate_synthase"/>
</dbReference>
<keyword evidence="15 18" id="KW-0057">Aromatic amino acid biosynthesis</keyword>
<evidence type="ECO:0000256" key="2">
    <source>
        <dbReference type="ARBA" id="ARBA00001911"/>
    </source>
</evidence>
<dbReference type="AlphaFoldDB" id="E8Q6I2"/>
<evidence type="ECO:0000256" key="18">
    <source>
        <dbReference type="HAMAP-Rule" id="MF_00110"/>
    </source>
</evidence>
<dbReference type="Pfam" id="PF01761">
    <property type="entry name" value="DHQ_synthase"/>
    <property type="match status" value="1"/>
</dbReference>
<gene>
    <name evidence="18 22" type="primary">aroB</name>
    <name evidence="22" type="ordered locus">BVAF_573</name>
</gene>
<protein>
    <recommendedName>
        <fullName evidence="8 18">3-dehydroquinate synthase</fullName>
        <shortName evidence="18">DHQS</shortName>
        <ecNumber evidence="7 18">4.2.3.4</ecNumber>
    </recommendedName>
</protein>
<dbReference type="EC" id="4.2.3.4" evidence="7 18"/>
<evidence type="ECO:0000259" key="21">
    <source>
        <dbReference type="Pfam" id="PF24621"/>
    </source>
</evidence>
<dbReference type="GO" id="GO:0008652">
    <property type="term" value="P:amino acid biosynthetic process"/>
    <property type="evidence" value="ECO:0007669"/>
    <property type="project" value="UniProtKB-KW"/>
</dbReference>
<comment type="cofactor">
    <cofactor evidence="18">
        <name>Co(2+)</name>
        <dbReference type="ChEBI" id="CHEBI:48828"/>
    </cofactor>
    <cofactor evidence="18">
        <name>Zn(2+)</name>
        <dbReference type="ChEBI" id="CHEBI:29105"/>
    </cofactor>
    <text evidence="18">Binds 1 divalent metal cation per subunit. Can use either Co(2+) or Zn(2+).</text>
</comment>
<evidence type="ECO:0000256" key="3">
    <source>
        <dbReference type="ARBA" id="ARBA00003485"/>
    </source>
</evidence>
<evidence type="ECO:0000259" key="20">
    <source>
        <dbReference type="Pfam" id="PF01761"/>
    </source>
</evidence>
<dbReference type="Gene3D" id="1.20.1090.10">
    <property type="entry name" value="Dehydroquinate synthase-like - alpha domain"/>
    <property type="match status" value="1"/>
</dbReference>
<dbReference type="Pfam" id="PF24621">
    <property type="entry name" value="DHQS_C"/>
    <property type="match status" value="1"/>
</dbReference>
<feature type="binding site" evidence="18">
    <location>
        <position position="152"/>
    </location>
    <ligand>
        <name>NAD(+)</name>
        <dbReference type="ChEBI" id="CHEBI:57540"/>
    </ligand>
</feature>
<feature type="binding site" evidence="18">
    <location>
        <position position="250"/>
    </location>
    <ligand>
        <name>Zn(2+)</name>
        <dbReference type="ChEBI" id="CHEBI:29105"/>
    </ligand>
</feature>
<evidence type="ECO:0000256" key="1">
    <source>
        <dbReference type="ARBA" id="ARBA00001393"/>
    </source>
</evidence>
<dbReference type="GO" id="GO:0046872">
    <property type="term" value="F:metal ion binding"/>
    <property type="evidence" value="ECO:0007669"/>
    <property type="project" value="UniProtKB-KW"/>
</dbReference>
<dbReference type="NCBIfam" id="TIGR01357">
    <property type="entry name" value="aroB"/>
    <property type="match status" value="1"/>
</dbReference>
<dbReference type="InterPro" id="IPR030963">
    <property type="entry name" value="DHQ_synth_fam"/>
</dbReference>
<keyword evidence="19" id="KW-0812">Transmembrane</keyword>
<dbReference type="PIRSF" id="PIRSF001455">
    <property type="entry name" value="DHQ_synth"/>
    <property type="match status" value="1"/>
</dbReference>
<dbReference type="FunFam" id="3.40.50.1970:FF:000001">
    <property type="entry name" value="3-dehydroquinate synthase"/>
    <property type="match status" value="1"/>
</dbReference>
<dbReference type="SUPFAM" id="SSF56796">
    <property type="entry name" value="Dehydroquinate synthase-like"/>
    <property type="match status" value="1"/>
</dbReference>
<name>E8Q6I2_BLOVB</name>
<evidence type="ECO:0000256" key="4">
    <source>
        <dbReference type="ARBA" id="ARBA00004496"/>
    </source>
</evidence>
<dbReference type="UniPathway" id="UPA00053">
    <property type="reaction ID" value="UER00085"/>
</dbReference>
<dbReference type="CDD" id="cd08195">
    <property type="entry name" value="DHQS"/>
    <property type="match status" value="1"/>
</dbReference>
<dbReference type="HOGENOM" id="CLU_001201_0_2_6"/>
<evidence type="ECO:0000256" key="10">
    <source>
        <dbReference type="ARBA" id="ARBA00022605"/>
    </source>
</evidence>
<comment type="pathway">
    <text evidence="5 18">Metabolic intermediate biosynthesis; chorismate biosynthesis; chorismate from D-erythrose 4-phosphate and phosphoenolpyruvate: step 2/7.</text>
</comment>
<keyword evidence="19" id="KW-1133">Transmembrane helix</keyword>
<evidence type="ECO:0000256" key="14">
    <source>
        <dbReference type="ARBA" id="ARBA00023027"/>
    </source>
</evidence>
<evidence type="ECO:0000256" key="11">
    <source>
        <dbReference type="ARBA" id="ARBA00022723"/>
    </source>
</evidence>
<evidence type="ECO:0000256" key="12">
    <source>
        <dbReference type="ARBA" id="ARBA00022741"/>
    </source>
</evidence>
<evidence type="ECO:0000256" key="7">
    <source>
        <dbReference type="ARBA" id="ARBA00013031"/>
    </source>
</evidence>
<dbReference type="InterPro" id="IPR016037">
    <property type="entry name" value="DHQ_synth_AroB"/>
</dbReference>
<keyword evidence="14 18" id="KW-0520">NAD</keyword>
<comment type="cofactor">
    <cofactor evidence="2 18">
        <name>NAD(+)</name>
        <dbReference type="ChEBI" id="CHEBI:57540"/>
    </cofactor>
</comment>
<feature type="binding site" evidence="18">
    <location>
        <begin position="170"/>
        <end position="173"/>
    </location>
    <ligand>
        <name>NAD(+)</name>
        <dbReference type="ChEBI" id="CHEBI:57540"/>
    </ligand>
</feature>
<evidence type="ECO:0000256" key="6">
    <source>
        <dbReference type="ARBA" id="ARBA00005412"/>
    </source>
</evidence>
<dbReference type="InterPro" id="IPR030960">
    <property type="entry name" value="DHQS/DOIS_N"/>
</dbReference>
<dbReference type="PANTHER" id="PTHR43622:SF7">
    <property type="entry name" value="3-DEHYDROQUINATE SYNTHASE, CHLOROPLASTIC"/>
    <property type="match status" value="1"/>
</dbReference>
<dbReference type="GO" id="GO:0009423">
    <property type="term" value="P:chorismate biosynthetic process"/>
    <property type="evidence" value="ECO:0007669"/>
    <property type="project" value="UniProtKB-UniRule"/>
</dbReference>
<evidence type="ECO:0000256" key="9">
    <source>
        <dbReference type="ARBA" id="ARBA00022490"/>
    </source>
</evidence>
<evidence type="ECO:0000256" key="16">
    <source>
        <dbReference type="ARBA" id="ARBA00023239"/>
    </source>
</evidence>
<comment type="subcellular location">
    <subcellularLocation>
        <location evidence="4 18">Cytoplasm</location>
    </subcellularLocation>
</comment>
<dbReference type="KEGG" id="bva:BVAF_573"/>
<dbReference type="PANTHER" id="PTHR43622">
    <property type="entry name" value="3-DEHYDROQUINATE SYNTHASE"/>
    <property type="match status" value="1"/>
</dbReference>
<dbReference type="GO" id="GO:0003856">
    <property type="term" value="F:3-dehydroquinate synthase activity"/>
    <property type="evidence" value="ECO:0007669"/>
    <property type="project" value="UniProtKB-UniRule"/>
</dbReference>
<feature type="binding site" evidence="18">
    <location>
        <position position="143"/>
    </location>
    <ligand>
        <name>NAD(+)</name>
        <dbReference type="ChEBI" id="CHEBI:57540"/>
    </ligand>
</feature>
<keyword evidence="19" id="KW-0472">Membrane</keyword>
<reference evidence="22 23" key="1">
    <citation type="journal article" date="2010" name="BMC Genomics">
        <title>Unprecedented loss of ammonia assimilation capability in a urease-encoding bacterial mutualist.</title>
        <authorList>
            <person name="Williams L.E."/>
            <person name="Wernegreen J.J."/>
        </authorList>
    </citation>
    <scope>NUCLEOTIDE SEQUENCE [LARGE SCALE GENOMIC DNA]</scope>
    <source>
        <strain evidence="22 23">BVAF</strain>
    </source>
</reference>
<evidence type="ECO:0000256" key="8">
    <source>
        <dbReference type="ARBA" id="ARBA00017684"/>
    </source>
</evidence>
<keyword evidence="16 18" id="KW-0456">Lyase</keyword>
<evidence type="ECO:0000256" key="17">
    <source>
        <dbReference type="ARBA" id="ARBA00023285"/>
    </source>
</evidence>
<dbReference type="GO" id="GO:0009073">
    <property type="term" value="P:aromatic amino acid family biosynthetic process"/>
    <property type="evidence" value="ECO:0007669"/>
    <property type="project" value="UniProtKB-KW"/>
</dbReference>
<keyword evidence="23" id="KW-1185">Reference proteome</keyword>
<comment type="catalytic activity">
    <reaction evidence="1 18">
        <text>7-phospho-2-dehydro-3-deoxy-D-arabino-heptonate = 3-dehydroquinate + phosphate</text>
        <dbReference type="Rhea" id="RHEA:21968"/>
        <dbReference type="ChEBI" id="CHEBI:32364"/>
        <dbReference type="ChEBI" id="CHEBI:43474"/>
        <dbReference type="ChEBI" id="CHEBI:58394"/>
        <dbReference type="EC" id="4.2.3.4"/>
    </reaction>
</comment>
<dbReference type="Gene3D" id="3.40.50.1970">
    <property type="match status" value="1"/>
</dbReference>
<feature type="domain" description="3-dehydroquinate synthase C-terminal" evidence="21">
    <location>
        <begin position="182"/>
        <end position="329"/>
    </location>
</feature>
<feature type="binding site" evidence="18">
    <location>
        <begin position="106"/>
        <end position="110"/>
    </location>
    <ligand>
        <name>NAD(+)</name>
        <dbReference type="ChEBI" id="CHEBI:57540"/>
    </ligand>
</feature>
<feature type="transmembrane region" description="Helical" evidence="19">
    <location>
        <begin position="98"/>
        <end position="119"/>
    </location>
</feature>
<evidence type="ECO:0000313" key="22">
    <source>
        <dbReference type="EMBL" id="ADV33951.1"/>
    </source>
</evidence>
<keyword evidence="10 18" id="KW-0028">Amino-acid biosynthesis</keyword>
<comment type="caution">
    <text evidence="18">Lacks conserved residue(s) required for the propagation of feature annotation.</text>
</comment>
<evidence type="ECO:0000256" key="15">
    <source>
        <dbReference type="ARBA" id="ARBA00023141"/>
    </source>
</evidence>
<evidence type="ECO:0000256" key="13">
    <source>
        <dbReference type="ARBA" id="ARBA00022833"/>
    </source>
</evidence>
<evidence type="ECO:0000313" key="23">
    <source>
        <dbReference type="Proteomes" id="UP000007464"/>
    </source>
</evidence>
<accession>E8Q6I2</accession>
<dbReference type="GO" id="GO:0005737">
    <property type="term" value="C:cytoplasm"/>
    <property type="evidence" value="ECO:0007669"/>
    <property type="project" value="UniProtKB-SubCell"/>
</dbReference>
<comment type="function">
    <text evidence="3 18">Catalyzes the conversion of 3-deoxy-D-arabino-heptulosonate 7-phosphate (DAHP) to dehydroquinate (DHQ).</text>
</comment>
<keyword evidence="9 18" id="KW-0963">Cytoplasm</keyword>
<dbReference type="STRING" id="859654.BVAF_573"/>
<keyword evidence="17 18" id="KW-0170">Cobalt</keyword>
<dbReference type="InterPro" id="IPR056179">
    <property type="entry name" value="DHQS_C"/>
</dbReference>
<feature type="binding site" evidence="18">
    <location>
        <position position="267"/>
    </location>
    <ligand>
        <name>Zn(2+)</name>
        <dbReference type="ChEBI" id="CHEBI:29105"/>
    </ligand>
</feature>
<feature type="binding site" evidence="18">
    <location>
        <begin position="130"/>
        <end position="131"/>
    </location>
    <ligand>
        <name>NAD(+)</name>
        <dbReference type="ChEBI" id="CHEBI:57540"/>
    </ligand>
</feature>
<dbReference type="GO" id="GO:0000166">
    <property type="term" value="F:nucleotide binding"/>
    <property type="evidence" value="ECO:0007669"/>
    <property type="project" value="UniProtKB-KW"/>
</dbReference>
<organism evidence="22 23">
    <name type="scientific">Blochmanniella vafra (strain BVAF)</name>
    <dbReference type="NCBI Taxonomy" id="859654"/>
    <lineage>
        <taxon>Bacteria</taxon>
        <taxon>Pseudomonadati</taxon>
        <taxon>Pseudomonadota</taxon>
        <taxon>Gammaproteobacteria</taxon>
        <taxon>Enterobacterales</taxon>
        <taxon>Enterobacteriaceae</taxon>
        <taxon>ant endosymbionts</taxon>
        <taxon>Candidatus Blochmanniella</taxon>
    </lineage>
</organism>
<keyword evidence="11 18" id="KW-0479">Metal-binding</keyword>
<evidence type="ECO:0000256" key="5">
    <source>
        <dbReference type="ARBA" id="ARBA00004661"/>
    </source>
</evidence>
<dbReference type="EMBL" id="CP002189">
    <property type="protein sequence ID" value="ADV33951.1"/>
    <property type="molecule type" value="Genomic_DNA"/>
</dbReference>
<keyword evidence="12 18" id="KW-0547">Nucleotide-binding</keyword>
<keyword evidence="13 18" id="KW-0862">Zinc</keyword>
<evidence type="ECO:0000256" key="19">
    <source>
        <dbReference type="SAM" id="Phobius"/>
    </source>
</evidence>
<proteinExistence type="inferred from homology"/>
<feature type="binding site" evidence="18">
    <location>
        <position position="185"/>
    </location>
    <ligand>
        <name>Zn(2+)</name>
        <dbReference type="ChEBI" id="CHEBI:29105"/>
    </ligand>
</feature>
<dbReference type="HAMAP" id="MF_00110">
    <property type="entry name" value="DHQ_synthase"/>
    <property type="match status" value="1"/>
</dbReference>
<dbReference type="Proteomes" id="UP000007464">
    <property type="component" value="Chromosome"/>
</dbReference>
<sequence>MMKRIFIELQERSYFVYIAHGILKDTKFRWKLKKGDVAVLITDIQVAPLYLKRICNTLNSFGVITDRLVLPVGEQSKSLSVLDQIFTKLLNKNYDRNIVLIALGGGVIGDLTGFAAATYHRGIRLIQVPTTLLAQVDASVGGKTGINHVLGKNMIGAFYQPVEVIIDLDCLFTLSMKEFSAGLAEVIKYAVAFDASFFNWLENNLDDLLKFHPQSLMYCVYRCCKLKASIVSLDEREIQIGKRSLLNLGHTYGHAIESYFSYTGWSHGEAISVGIVMAVNAALHLQKFLSTRDAMRIKLLLERAHLPVHGPQEMQSKDYLRYMARDKKSRLGKINLVLPVSIGRARVFLNIDQNVILNSIEYNLIK</sequence>
<comment type="similarity">
    <text evidence="6 18">Belongs to the sugar phosphate cyclases superfamily. Dehydroquinate synthase family.</text>
</comment>
<feature type="domain" description="3-dehydroquinate synthase N-terminal" evidence="20">
    <location>
        <begin position="68"/>
        <end position="180"/>
    </location>
</feature>